<dbReference type="Proteomes" id="UP000532866">
    <property type="component" value="Unassembled WGS sequence"/>
</dbReference>
<reference evidence="2 3" key="1">
    <citation type="submission" date="2020-03" db="EMBL/GenBank/DDBJ databases">
        <title>Soil Listeria distribution.</title>
        <authorList>
            <person name="Liao J."/>
            <person name="Wiedmann M."/>
        </authorList>
    </citation>
    <scope>NUCLEOTIDE SEQUENCE [LARGE SCALE GENOMIC DNA]</scope>
    <source>
        <strain evidence="2 3">FSL L7-1833</strain>
    </source>
</reference>
<name>A0A7X0WGD4_9LIST</name>
<protein>
    <recommendedName>
        <fullName evidence="4">Lipoprotein</fullName>
    </recommendedName>
</protein>
<dbReference type="RefSeq" id="WP_185375023.1">
    <property type="nucleotide sequence ID" value="NZ_JAARNB010000008.1"/>
</dbReference>
<organism evidence="2 3">
    <name type="scientific">Listeria booriae</name>
    <dbReference type="NCBI Taxonomy" id="1552123"/>
    <lineage>
        <taxon>Bacteria</taxon>
        <taxon>Bacillati</taxon>
        <taxon>Bacillota</taxon>
        <taxon>Bacilli</taxon>
        <taxon>Bacillales</taxon>
        <taxon>Listeriaceae</taxon>
        <taxon>Listeria</taxon>
    </lineage>
</organism>
<sequence>MKKVVISIIVILAIFTTACSNLQKEYEPITSWKNSDTEVSKQEFAELTKSNNAMAYKDGKFLIKDKQAVVKSDAGDVTTYFIQNAYLPIKEAKKIIKKDNWTREELLTQYAGAAQNIDVNTKENTIEIFFITGARGYGELRVTFEGDKVKSMTNTFQE</sequence>
<proteinExistence type="predicted"/>
<feature type="chain" id="PRO_5038985307" description="Lipoprotein" evidence="1">
    <location>
        <begin position="21"/>
        <end position="158"/>
    </location>
</feature>
<dbReference type="PROSITE" id="PS51257">
    <property type="entry name" value="PROKAR_LIPOPROTEIN"/>
    <property type="match status" value="1"/>
</dbReference>
<keyword evidence="1" id="KW-0732">Signal</keyword>
<dbReference type="AlphaFoldDB" id="A0A7X0WGD4"/>
<gene>
    <name evidence="2" type="ORF">HB759_15430</name>
</gene>
<evidence type="ECO:0000313" key="2">
    <source>
        <dbReference type="EMBL" id="MBC1333336.1"/>
    </source>
</evidence>
<evidence type="ECO:0000313" key="3">
    <source>
        <dbReference type="Proteomes" id="UP000532866"/>
    </source>
</evidence>
<evidence type="ECO:0000256" key="1">
    <source>
        <dbReference type="SAM" id="SignalP"/>
    </source>
</evidence>
<comment type="caution">
    <text evidence="2">The sequence shown here is derived from an EMBL/GenBank/DDBJ whole genome shotgun (WGS) entry which is preliminary data.</text>
</comment>
<evidence type="ECO:0008006" key="4">
    <source>
        <dbReference type="Google" id="ProtNLM"/>
    </source>
</evidence>
<feature type="signal peptide" evidence="1">
    <location>
        <begin position="1"/>
        <end position="20"/>
    </location>
</feature>
<accession>A0A7X0WGD4</accession>
<dbReference type="EMBL" id="JAAROL010000008">
    <property type="protein sequence ID" value="MBC1333336.1"/>
    <property type="molecule type" value="Genomic_DNA"/>
</dbReference>